<evidence type="ECO:0000313" key="9">
    <source>
        <dbReference type="Proteomes" id="UP001161422"/>
    </source>
</evidence>
<sequence>MPLLFAVVLIELIGFGIVIPILPFLAPSLGASNFDIALIIAVFSVFSGLCGGYWGALSDKVGRKPVMAACLFLTAISYLVLAFAETLTMVYVARIMAGCSAGVYGVASAMVADLSDEKNRTKSMGLIGAAFGLGMVVGPFLGGVLAGEALNFTLPSLVAAALSAIAAVLCLVILPESLSKRDRAENRAQRKHRRTLYQLLKEIQCRWLVSLYLLHSMVISITGYLFPLWTGYNLGWGPKEIGYVFGVQGLAMAALQGRLVGILAARFGEVQMMIVGLVLLISGYAIATQSSDLPWVLVAFFGIITGATICTPVMNSLLSQRTPLSNRGRVMGSSMAIGAWGRVAGPLSAGVVLTQFGYEAAWGIGIVMGLVFIVWPIVELGRAPQQEQATAPES</sequence>
<keyword evidence="9" id="KW-1185">Reference proteome</keyword>
<evidence type="ECO:0000256" key="3">
    <source>
        <dbReference type="ARBA" id="ARBA00022692"/>
    </source>
</evidence>
<dbReference type="Proteomes" id="UP001161422">
    <property type="component" value="Unassembled WGS sequence"/>
</dbReference>
<dbReference type="InterPro" id="IPR001958">
    <property type="entry name" value="Tet-R_TetA/multi-R_MdtG-like"/>
</dbReference>
<evidence type="ECO:0000256" key="1">
    <source>
        <dbReference type="ARBA" id="ARBA00004141"/>
    </source>
</evidence>
<feature type="domain" description="Major facilitator superfamily (MFS) profile" evidence="7">
    <location>
        <begin position="1"/>
        <end position="387"/>
    </location>
</feature>
<name>A0AA37RW23_9GAMM</name>
<dbReference type="PANTHER" id="PTHR23504">
    <property type="entry name" value="MAJOR FACILITATOR SUPERFAMILY DOMAIN-CONTAINING PROTEIN 10"/>
    <property type="match status" value="1"/>
</dbReference>
<reference evidence="8" key="2">
    <citation type="submission" date="2023-01" db="EMBL/GenBank/DDBJ databases">
        <title>Draft genome sequence of Paraferrimonas sedimenticola strain NBRC 101628.</title>
        <authorList>
            <person name="Sun Q."/>
            <person name="Mori K."/>
        </authorList>
    </citation>
    <scope>NUCLEOTIDE SEQUENCE</scope>
    <source>
        <strain evidence="8">NBRC 101628</strain>
    </source>
</reference>
<accession>A0AA37RW23</accession>
<dbReference type="PANTHER" id="PTHR23504:SF15">
    <property type="entry name" value="MAJOR FACILITATOR SUPERFAMILY (MFS) PROFILE DOMAIN-CONTAINING PROTEIN"/>
    <property type="match status" value="1"/>
</dbReference>
<dbReference type="AlphaFoldDB" id="A0AA37RW23"/>
<feature type="transmembrane region" description="Helical" evidence="6">
    <location>
        <begin position="293"/>
        <end position="318"/>
    </location>
</feature>
<dbReference type="InterPro" id="IPR011701">
    <property type="entry name" value="MFS"/>
</dbReference>
<dbReference type="InterPro" id="IPR036259">
    <property type="entry name" value="MFS_trans_sf"/>
</dbReference>
<feature type="transmembrane region" description="Helical" evidence="6">
    <location>
        <begin position="360"/>
        <end position="378"/>
    </location>
</feature>
<dbReference type="Pfam" id="PF07690">
    <property type="entry name" value="MFS_1"/>
    <property type="match status" value="1"/>
</dbReference>
<keyword evidence="3 6" id="KW-0812">Transmembrane</keyword>
<feature type="transmembrane region" description="Helical" evidence="6">
    <location>
        <begin position="241"/>
        <end position="263"/>
    </location>
</feature>
<comment type="caution">
    <text evidence="8">The sequence shown here is derived from an EMBL/GenBank/DDBJ whole genome shotgun (WGS) entry which is preliminary data.</text>
</comment>
<proteinExistence type="predicted"/>
<keyword evidence="2" id="KW-0813">Transport</keyword>
<organism evidence="8 9">
    <name type="scientific">Paraferrimonas sedimenticola</name>
    <dbReference type="NCBI Taxonomy" id="375674"/>
    <lineage>
        <taxon>Bacteria</taxon>
        <taxon>Pseudomonadati</taxon>
        <taxon>Pseudomonadota</taxon>
        <taxon>Gammaproteobacteria</taxon>
        <taxon>Alteromonadales</taxon>
        <taxon>Ferrimonadaceae</taxon>
        <taxon>Paraferrimonas</taxon>
    </lineage>
</organism>
<feature type="transmembrane region" description="Helical" evidence="6">
    <location>
        <begin position="207"/>
        <end position="229"/>
    </location>
</feature>
<feature type="transmembrane region" description="Helical" evidence="6">
    <location>
        <begin position="7"/>
        <end position="30"/>
    </location>
</feature>
<dbReference type="PRINTS" id="PR01035">
    <property type="entry name" value="TCRTETA"/>
</dbReference>
<feature type="transmembrane region" description="Helical" evidence="6">
    <location>
        <begin position="124"/>
        <end position="146"/>
    </location>
</feature>
<gene>
    <name evidence="8" type="ORF">GCM10007895_16700</name>
</gene>
<evidence type="ECO:0000256" key="5">
    <source>
        <dbReference type="ARBA" id="ARBA00023136"/>
    </source>
</evidence>
<feature type="transmembrane region" description="Helical" evidence="6">
    <location>
        <begin position="270"/>
        <end position="287"/>
    </location>
</feature>
<keyword evidence="5 6" id="KW-0472">Membrane</keyword>
<dbReference type="Gene3D" id="1.20.1250.20">
    <property type="entry name" value="MFS general substrate transporter like domains"/>
    <property type="match status" value="1"/>
</dbReference>
<feature type="transmembrane region" description="Helical" evidence="6">
    <location>
        <begin position="66"/>
        <end position="84"/>
    </location>
</feature>
<dbReference type="EMBL" id="BSNC01000004">
    <property type="protein sequence ID" value="GLP96364.1"/>
    <property type="molecule type" value="Genomic_DNA"/>
</dbReference>
<dbReference type="GO" id="GO:0016020">
    <property type="term" value="C:membrane"/>
    <property type="evidence" value="ECO:0007669"/>
    <property type="project" value="UniProtKB-SubCell"/>
</dbReference>
<protein>
    <submittedName>
        <fullName evidence="8">Tetracycline resistance MFS efflux pump</fullName>
    </submittedName>
</protein>
<evidence type="ECO:0000313" key="8">
    <source>
        <dbReference type="EMBL" id="GLP96364.1"/>
    </source>
</evidence>
<dbReference type="InterPro" id="IPR020846">
    <property type="entry name" value="MFS_dom"/>
</dbReference>
<dbReference type="CDD" id="cd17330">
    <property type="entry name" value="MFS_SLC46_TetA_like"/>
    <property type="match status" value="1"/>
</dbReference>
<reference evidence="8" key="1">
    <citation type="journal article" date="2014" name="Int. J. Syst. Evol. Microbiol.">
        <title>Complete genome sequence of Corynebacterium casei LMG S-19264T (=DSM 44701T), isolated from a smear-ripened cheese.</title>
        <authorList>
            <consortium name="US DOE Joint Genome Institute (JGI-PGF)"/>
            <person name="Walter F."/>
            <person name="Albersmeier A."/>
            <person name="Kalinowski J."/>
            <person name="Ruckert C."/>
        </authorList>
    </citation>
    <scope>NUCLEOTIDE SEQUENCE</scope>
    <source>
        <strain evidence="8">NBRC 101628</strain>
    </source>
</reference>
<evidence type="ECO:0000256" key="6">
    <source>
        <dbReference type="SAM" id="Phobius"/>
    </source>
</evidence>
<evidence type="ECO:0000256" key="4">
    <source>
        <dbReference type="ARBA" id="ARBA00022989"/>
    </source>
</evidence>
<dbReference type="RefSeq" id="WP_211286829.1">
    <property type="nucleotide sequence ID" value="NZ_BSNC01000004.1"/>
</dbReference>
<dbReference type="PROSITE" id="PS50850">
    <property type="entry name" value="MFS"/>
    <property type="match status" value="1"/>
</dbReference>
<comment type="subcellular location">
    <subcellularLocation>
        <location evidence="1">Membrane</location>
        <topology evidence="1">Multi-pass membrane protein</topology>
    </subcellularLocation>
</comment>
<feature type="transmembrane region" description="Helical" evidence="6">
    <location>
        <begin position="330"/>
        <end position="354"/>
    </location>
</feature>
<keyword evidence="4 6" id="KW-1133">Transmembrane helix</keyword>
<evidence type="ECO:0000259" key="7">
    <source>
        <dbReference type="PROSITE" id="PS50850"/>
    </source>
</evidence>
<evidence type="ECO:0000256" key="2">
    <source>
        <dbReference type="ARBA" id="ARBA00022448"/>
    </source>
</evidence>
<dbReference type="SUPFAM" id="SSF103473">
    <property type="entry name" value="MFS general substrate transporter"/>
    <property type="match status" value="1"/>
</dbReference>
<feature type="transmembrane region" description="Helical" evidence="6">
    <location>
        <begin position="36"/>
        <end position="54"/>
    </location>
</feature>
<dbReference type="GO" id="GO:0022857">
    <property type="term" value="F:transmembrane transporter activity"/>
    <property type="evidence" value="ECO:0007669"/>
    <property type="project" value="InterPro"/>
</dbReference>
<feature type="transmembrane region" description="Helical" evidence="6">
    <location>
        <begin position="90"/>
        <end position="112"/>
    </location>
</feature>
<feature type="transmembrane region" description="Helical" evidence="6">
    <location>
        <begin position="152"/>
        <end position="174"/>
    </location>
</feature>